<protein>
    <submittedName>
        <fullName evidence="1">Uncharacterized protein</fullName>
    </submittedName>
</protein>
<evidence type="ECO:0000313" key="1">
    <source>
        <dbReference type="EMBL" id="KAG0553817.1"/>
    </source>
</evidence>
<comment type="caution">
    <text evidence="1">The sequence shown here is derived from an EMBL/GenBank/DDBJ whole genome shotgun (WGS) entry which is preliminary data.</text>
</comment>
<dbReference type="AlphaFoldDB" id="A0A8T0G5X0"/>
<sequence length="123" mass="14135">MYTGKTSLESAKPGREFRRYSTAFALCQSMAGRTSHTFQIILNLGCKDFPKLMHAQVPLPSHYGNEFSHTVFVVFDSCTLDEFGAFIHDRTHRVHQWKVFTGRLENYDIITLFSIKNAISSRQ</sequence>
<proteinExistence type="predicted"/>
<gene>
    <name evidence="1" type="ORF">KC19_12G041600</name>
</gene>
<dbReference type="Proteomes" id="UP000822688">
    <property type="component" value="Chromosome 12"/>
</dbReference>
<keyword evidence="2" id="KW-1185">Reference proteome</keyword>
<evidence type="ECO:0000313" key="2">
    <source>
        <dbReference type="Proteomes" id="UP000822688"/>
    </source>
</evidence>
<organism evidence="1 2">
    <name type="scientific">Ceratodon purpureus</name>
    <name type="common">Fire moss</name>
    <name type="synonym">Dicranum purpureum</name>
    <dbReference type="NCBI Taxonomy" id="3225"/>
    <lineage>
        <taxon>Eukaryota</taxon>
        <taxon>Viridiplantae</taxon>
        <taxon>Streptophyta</taxon>
        <taxon>Embryophyta</taxon>
        <taxon>Bryophyta</taxon>
        <taxon>Bryophytina</taxon>
        <taxon>Bryopsida</taxon>
        <taxon>Dicranidae</taxon>
        <taxon>Pseudoditrichales</taxon>
        <taxon>Ditrichaceae</taxon>
        <taxon>Ceratodon</taxon>
    </lineage>
</organism>
<accession>A0A8T0G5X0</accession>
<reference evidence="1" key="1">
    <citation type="submission" date="2020-06" db="EMBL/GenBank/DDBJ databases">
        <title>WGS assembly of Ceratodon purpureus strain R40.</title>
        <authorList>
            <person name="Carey S.B."/>
            <person name="Jenkins J."/>
            <person name="Shu S."/>
            <person name="Lovell J.T."/>
            <person name="Sreedasyam A."/>
            <person name="Maumus F."/>
            <person name="Tiley G.P."/>
            <person name="Fernandez-Pozo N."/>
            <person name="Barry K."/>
            <person name="Chen C."/>
            <person name="Wang M."/>
            <person name="Lipzen A."/>
            <person name="Daum C."/>
            <person name="Saski C.A."/>
            <person name="Payton A.C."/>
            <person name="Mcbreen J.C."/>
            <person name="Conrad R.E."/>
            <person name="Kollar L.M."/>
            <person name="Olsson S."/>
            <person name="Huttunen S."/>
            <person name="Landis J.B."/>
            <person name="Wickett N.J."/>
            <person name="Johnson M.G."/>
            <person name="Rensing S.A."/>
            <person name="Grimwood J."/>
            <person name="Schmutz J."/>
            <person name="Mcdaniel S.F."/>
        </authorList>
    </citation>
    <scope>NUCLEOTIDE SEQUENCE</scope>
    <source>
        <strain evidence="1">R40</strain>
    </source>
</reference>
<dbReference type="EMBL" id="CM026433">
    <property type="protein sequence ID" value="KAG0553817.1"/>
    <property type="molecule type" value="Genomic_DNA"/>
</dbReference>
<name>A0A8T0G5X0_CERPU</name>